<dbReference type="PANTHER" id="PTHR46370:SF1">
    <property type="entry name" value="GPALPP MOTIFS-CONTAINING PROTEIN 1"/>
    <property type="match status" value="1"/>
</dbReference>
<feature type="compositionally biased region" description="Basic and acidic residues" evidence="1">
    <location>
        <begin position="200"/>
        <end position="247"/>
    </location>
</feature>
<dbReference type="Pfam" id="PF12572">
    <property type="entry name" value="DUF3752"/>
    <property type="match status" value="1"/>
</dbReference>
<dbReference type="InterPro" id="IPR046331">
    <property type="entry name" value="GPAM1-like"/>
</dbReference>
<sequence length="278" mass="31427">MPSVGPDLPPHLAKRKRSEETPNTINDPTKRQRSSSPRAHPTNPRRVIGPAAPSAPLPKRLDTPTTSDPLSSDSNDDFGPFLPSPSGFINRETERKRQEALAADEAVRDVVTKFQRKEWMLLPPKQDDWFARADPSKLKNRKFNTDKGVRAPGHTGGAANALWTETPEQKRQRLVDEVMGVTRPARLGPEDRVERGKKKEAREKGRRVREYDERERGGALYSERGRAGRRGEEDDPSGRAFDREKDMGLGARIGRREKREMVSKARDFGARFEMGRCL</sequence>
<evidence type="ECO:0000259" key="2">
    <source>
        <dbReference type="Pfam" id="PF12572"/>
    </source>
</evidence>
<dbReference type="EMBL" id="CAJPDR010000011">
    <property type="protein sequence ID" value="CAF9905438.1"/>
    <property type="molecule type" value="Genomic_DNA"/>
</dbReference>
<comment type="caution">
    <text evidence="3">The sequence shown here is derived from an EMBL/GenBank/DDBJ whole genome shotgun (WGS) entry which is preliminary data.</text>
</comment>
<dbReference type="OrthoDB" id="73491at2759"/>
<feature type="compositionally biased region" description="Basic and acidic residues" evidence="1">
    <location>
        <begin position="167"/>
        <end position="176"/>
    </location>
</feature>
<keyword evidence="4" id="KW-1185">Reference proteome</keyword>
<organism evidence="3 4">
    <name type="scientific">Alectoria fallacina</name>
    <dbReference type="NCBI Taxonomy" id="1903189"/>
    <lineage>
        <taxon>Eukaryota</taxon>
        <taxon>Fungi</taxon>
        <taxon>Dikarya</taxon>
        <taxon>Ascomycota</taxon>
        <taxon>Pezizomycotina</taxon>
        <taxon>Lecanoromycetes</taxon>
        <taxon>OSLEUM clade</taxon>
        <taxon>Lecanoromycetidae</taxon>
        <taxon>Lecanorales</taxon>
        <taxon>Lecanorineae</taxon>
        <taxon>Parmeliaceae</taxon>
        <taxon>Alectoria</taxon>
    </lineage>
</organism>
<accession>A0A8H3I5F7</accession>
<protein>
    <recommendedName>
        <fullName evidence="2">DUF3752 domain-containing protein</fullName>
    </recommendedName>
</protein>
<dbReference type="AlphaFoldDB" id="A0A8H3I5F7"/>
<feature type="compositionally biased region" description="Low complexity" evidence="1">
    <location>
        <begin position="63"/>
        <end position="73"/>
    </location>
</feature>
<gene>
    <name evidence="3" type="ORF">ALECFALPRED_000615</name>
</gene>
<feature type="region of interest" description="Disordered" evidence="1">
    <location>
        <begin position="1"/>
        <end position="96"/>
    </location>
</feature>
<name>A0A8H3I5F7_9LECA</name>
<feature type="region of interest" description="Disordered" evidence="1">
    <location>
        <begin position="140"/>
        <end position="260"/>
    </location>
</feature>
<evidence type="ECO:0000313" key="3">
    <source>
        <dbReference type="EMBL" id="CAF9905438.1"/>
    </source>
</evidence>
<evidence type="ECO:0000313" key="4">
    <source>
        <dbReference type="Proteomes" id="UP000664203"/>
    </source>
</evidence>
<dbReference type="PANTHER" id="PTHR46370">
    <property type="entry name" value="GPALPP MOTIFS-CONTAINING PROTEIN 1"/>
    <property type="match status" value="1"/>
</dbReference>
<reference evidence="3" key="1">
    <citation type="submission" date="2021-03" db="EMBL/GenBank/DDBJ databases">
        <authorList>
            <person name="Tagirdzhanova G."/>
        </authorList>
    </citation>
    <scope>NUCLEOTIDE SEQUENCE</scope>
</reference>
<dbReference type="InterPro" id="IPR022226">
    <property type="entry name" value="DUF3752"/>
</dbReference>
<evidence type="ECO:0000256" key="1">
    <source>
        <dbReference type="SAM" id="MobiDB-lite"/>
    </source>
</evidence>
<dbReference type="Proteomes" id="UP000664203">
    <property type="component" value="Unassembled WGS sequence"/>
</dbReference>
<feature type="compositionally biased region" description="Basic and acidic residues" evidence="1">
    <location>
        <begin position="140"/>
        <end position="149"/>
    </location>
</feature>
<proteinExistence type="predicted"/>
<feature type="domain" description="DUF3752" evidence="2">
    <location>
        <begin position="123"/>
        <end position="273"/>
    </location>
</feature>